<name>A0A518CYS3_9BACT</name>
<dbReference type="Proteomes" id="UP000319342">
    <property type="component" value="Chromosome"/>
</dbReference>
<reference evidence="3 4" key="1">
    <citation type="submission" date="2019-02" db="EMBL/GenBank/DDBJ databases">
        <title>Deep-cultivation of Planctomycetes and their phenomic and genomic characterization uncovers novel biology.</title>
        <authorList>
            <person name="Wiegand S."/>
            <person name="Jogler M."/>
            <person name="Boedeker C."/>
            <person name="Pinto D."/>
            <person name="Vollmers J."/>
            <person name="Rivas-Marin E."/>
            <person name="Kohn T."/>
            <person name="Peeters S.H."/>
            <person name="Heuer A."/>
            <person name="Rast P."/>
            <person name="Oberbeckmann S."/>
            <person name="Bunk B."/>
            <person name="Jeske O."/>
            <person name="Meyerdierks A."/>
            <person name="Storesund J.E."/>
            <person name="Kallscheuer N."/>
            <person name="Luecker S."/>
            <person name="Lage O.M."/>
            <person name="Pohl T."/>
            <person name="Merkel B.J."/>
            <person name="Hornburger P."/>
            <person name="Mueller R.-W."/>
            <person name="Bruemmer F."/>
            <person name="Labrenz M."/>
            <person name="Spormann A.M."/>
            <person name="Op den Camp H."/>
            <person name="Overmann J."/>
            <person name="Amann R."/>
            <person name="Jetten M.S.M."/>
            <person name="Mascher T."/>
            <person name="Medema M.H."/>
            <person name="Devos D.P."/>
            <person name="Kaster A.-K."/>
            <person name="Ovreas L."/>
            <person name="Rohde M."/>
            <person name="Galperin M.Y."/>
            <person name="Jogler C."/>
        </authorList>
    </citation>
    <scope>NUCLEOTIDE SEQUENCE [LARGE SCALE GENOMIC DNA]</scope>
    <source>
        <strain evidence="3 4">Pla163</strain>
    </source>
</reference>
<keyword evidence="4" id="KW-1185">Reference proteome</keyword>
<dbReference type="InterPro" id="IPR036465">
    <property type="entry name" value="vWFA_dom_sf"/>
</dbReference>
<evidence type="ECO:0000313" key="4">
    <source>
        <dbReference type="Proteomes" id="UP000319342"/>
    </source>
</evidence>
<dbReference type="InterPro" id="IPR024163">
    <property type="entry name" value="Aerotolerance_reg_N"/>
</dbReference>
<proteinExistence type="predicted"/>
<dbReference type="Pfam" id="PF07584">
    <property type="entry name" value="BatA"/>
    <property type="match status" value="1"/>
</dbReference>
<dbReference type="InterPro" id="IPR002035">
    <property type="entry name" value="VWF_A"/>
</dbReference>
<evidence type="ECO:0008006" key="5">
    <source>
        <dbReference type="Google" id="ProtNLM"/>
    </source>
</evidence>
<dbReference type="PANTHER" id="PTHR37464:SF1">
    <property type="entry name" value="BLL2463 PROTEIN"/>
    <property type="match status" value="1"/>
</dbReference>
<evidence type="ECO:0000259" key="2">
    <source>
        <dbReference type="Pfam" id="PF13519"/>
    </source>
</evidence>
<feature type="domain" description="Aerotolerance regulator N-terminal" evidence="1">
    <location>
        <begin position="1"/>
        <end position="77"/>
    </location>
</feature>
<sequence length="610" mass="64066">MFSNPFGLLALLAVPAVVGLHLYRRRYAPLAVGALFLWEEFADAPVSGRTRQPLTRSPSFWCEVLAALLAALALSGPRLFESEVPHRVVVLDGSASMVAVDGSGASAWDRGRTFVLRELGALPARARVTLIASGPTPRTLAGPAAWRDEALAAVLDFEPGAASHPLGPALDLARGLAGDAAVLLVTDGTTATGSGVLTHAFGVPLENAAIVRVLRAASDAERGRERVDVTLANYGAAERRVVLVVEDADDGRSLASEAPTIAAGGERTVAFELDAPGTALRLRLVADETLGALDSRPHDALALDDVAFLAPSAPRPVHAVVRGSDGVLAATLLTGPDGRRAARIERVAPAVELVATAGEADLVLDLDGSGSDRPSASTWVLRARPPATPTAWLGPFLVERRHPLLRGVELREVAWVGDAEASLPGSAIASAGNIPLIVERRAFDGIEITLNADLQGGTFTRSPDWPILLANLVEWRRAALPGPRAVNLVLGEPLWVGAPRPLPWVLEGPSGRFERAGGRELYFEELTLPGLYELTSDGRHAARIGVSFADPSESDLRALATDESSTLGADAARAGSVGGGSSRLEWLLILAALGLVALDHWILGRRRESV</sequence>
<dbReference type="Pfam" id="PF13519">
    <property type="entry name" value="VWA_2"/>
    <property type="match status" value="1"/>
</dbReference>
<accession>A0A518CYS3</accession>
<dbReference type="SUPFAM" id="SSF53300">
    <property type="entry name" value="vWA-like"/>
    <property type="match status" value="1"/>
</dbReference>
<protein>
    <recommendedName>
        <fullName evidence="5">Aerotolerance regulator N-terminal domain-containing protein</fullName>
    </recommendedName>
</protein>
<dbReference type="EMBL" id="CP036290">
    <property type="protein sequence ID" value="QDU84383.1"/>
    <property type="molecule type" value="Genomic_DNA"/>
</dbReference>
<dbReference type="PANTHER" id="PTHR37464">
    <property type="entry name" value="BLL2463 PROTEIN"/>
    <property type="match status" value="1"/>
</dbReference>
<dbReference type="Gene3D" id="3.40.50.410">
    <property type="entry name" value="von Willebrand factor, type A domain"/>
    <property type="match status" value="1"/>
</dbReference>
<dbReference type="AlphaFoldDB" id="A0A518CYS3"/>
<evidence type="ECO:0000313" key="3">
    <source>
        <dbReference type="EMBL" id="QDU84383.1"/>
    </source>
</evidence>
<evidence type="ECO:0000259" key="1">
    <source>
        <dbReference type="Pfam" id="PF07584"/>
    </source>
</evidence>
<feature type="domain" description="VWFA" evidence="2">
    <location>
        <begin position="88"/>
        <end position="188"/>
    </location>
</feature>
<organism evidence="3 4">
    <name type="scientific">Rohdeia mirabilis</name>
    <dbReference type="NCBI Taxonomy" id="2528008"/>
    <lineage>
        <taxon>Bacteria</taxon>
        <taxon>Pseudomonadati</taxon>
        <taxon>Planctomycetota</taxon>
        <taxon>Planctomycetia</taxon>
        <taxon>Planctomycetia incertae sedis</taxon>
        <taxon>Rohdeia</taxon>
    </lineage>
</organism>
<gene>
    <name evidence="3" type="ORF">Pla163_14900</name>
</gene>